<dbReference type="InterPro" id="IPR051043">
    <property type="entry name" value="Sulfatase_Mod_Factor_Kinase"/>
</dbReference>
<proteinExistence type="predicted"/>
<organism evidence="2 3">
    <name type="scientific">Salinicola lusitanus</name>
    <dbReference type="NCBI Taxonomy" id="1949085"/>
    <lineage>
        <taxon>Bacteria</taxon>
        <taxon>Pseudomonadati</taxon>
        <taxon>Pseudomonadota</taxon>
        <taxon>Gammaproteobacteria</taxon>
        <taxon>Oceanospirillales</taxon>
        <taxon>Halomonadaceae</taxon>
        <taxon>Salinicola</taxon>
    </lineage>
</organism>
<keyword evidence="3" id="KW-1185">Reference proteome</keyword>
<gene>
    <name evidence="2" type="ORF">AAGT95_10940</name>
</gene>
<dbReference type="RefSeq" id="WP_342596509.1">
    <property type="nucleotide sequence ID" value="NZ_CP151919.1"/>
</dbReference>
<protein>
    <submittedName>
        <fullName evidence="2">Formylglycine-generating enzyme family protein</fullName>
    </submittedName>
</protein>
<reference evidence="2 3" key="1">
    <citation type="submission" date="2024-04" db="EMBL/GenBank/DDBJ databases">
        <title>Salinicola lusitanus LLJ914,a marine bacterium isolated from the Okinawa Trough.</title>
        <authorList>
            <person name="Li J."/>
        </authorList>
    </citation>
    <scope>NUCLEOTIDE SEQUENCE [LARGE SCALE GENOMIC DNA]</scope>
    <source>
        <strain evidence="2 3">LLJ914</strain>
    </source>
</reference>
<evidence type="ECO:0000313" key="2">
    <source>
        <dbReference type="EMBL" id="XAD56479.1"/>
    </source>
</evidence>
<dbReference type="Pfam" id="PF03781">
    <property type="entry name" value="FGE-sulfatase"/>
    <property type="match status" value="1"/>
</dbReference>
<sequence length="320" mass="35013">MASNGRACCTPSLARKNPEAGAAGLPRRLAGAGNHSIEQVAIPAGSFVMGEGTDIANRRDGEHLTHAVYLDAFVIDATTVTNRDFARFVAATGYRTDAERWGISAVFRHQVQASREDVLGALDGMAWWVAVRGAHWRAPGGALSTVDDLLDHPVVHVSWRDAVAYCQWAGRWLPSEAQWEYASRGGLAGCRYPWGNEVTDDCGAWRCNIWQGDFPHTNLIEDGWRFTAPVEAFAPNGYGLYQTVGNVWEWCGDGFDPDYYARSPLSNPPGPPDVARRVMRGGSFLCHDSYCNRYRNAARTSNTPAASSSNIGFRTIGVRS</sequence>
<dbReference type="InterPro" id="IPR005532">
    <property type="entry name" value="SUMF_dom"/>
</dbReference>
<accession>A0ABZ3CZ95</accession>
<dbReference type="PANTHER" id="PTHR23150:SF19">
    <property type="entry name" value="FORMYLGLYCINE-GENERATING ENZYME"/>
    <property type="match status" value="1"/>
</dbReference>
<dbReference type="InterPro" id="IPR016187">
    <property type="entry name" value="CTDL_fold"/>
</dbReference>
<dbReference type="InterPro" id="IPR042095">
    <property type="entry name" value="SUMF_sf"/>
</dbReference>
<evidence type="ECO:0000313" key="3">
    <source>
        <dbReference type="Proteomes" id="UP001453229"/>
    </source>
</evidence>
<dbReference type="PANTHER" id="PTHR23150">
    <property type="entry name" value="SULFATASE MODIFYING FACTOR 1, 2"/>
    <property type="match status" value="1"/>
</dbReference>
<feature type="domain" description="Sulfatase-modifying factor enzyme-like" evidence="1">
    <location>
        <begin position="38"/>
        <end position="316"/>
    </location>
</feature>
<name>A0ABZ3CZ95_9GAMM</name>
<dbReference type="SUPFAM" id="SSF56436">
    <property type="entry name" value="C-type lectin-like"/>
    <property type="match status" value="1"/>
</dbReference>
<evidence type="ECO:0000259" key="1">
    <source>
        <dbReference type="Pfam" id="PF03781"/>
    </source>
</evidence>
<dbReference type="EMBL" id="CP151919">
    <property type="protein sequence ID" value="XAD56479.1"/>
    <property type="molecule type" value="Genomic_DNA"/>
</dbReference>
<dbReference type="Proteomes" id="UP001453229">
    <property type="component" value="Chromosome"/>
</dbReference>
<dbReference type="Gene3D" id="3.90.1580.10">
    <property type="entry name" value="paralog of FGE (formylglycine-generating enzyme)"/>
    <property type="match status" value="1"/>
</dbReference>